<keyword evidence="2" id="KW-1185">Reference proteome</keyword>
<dbReference type="InterPro" id="IPR043502">
    <property type="entry name" value="DNA/RNA_pol_sf"/>
</dbReference>
<dbReference type="AlphaFoldDB" id="A0A6S7INC0"/>
<dbReference type="InterPro" id="IPR000477">
    <property type="entry name" value="RT_dom"/>
</dbReference>
<organism evidence="1 2">
    <name type="scientific">Paramuricea clavata</name>
    <name type="common">Red gorgonian</name>
    <name type="synonym">Violescent sea-whip</name>
    <dbReference type="NCBI Taxonomy" id="317549"/>
    <lineage>
        <taxon>Eukaryota</taxon>
        <taxon>Metazoa</taxon>
        <taxon>Cnidaria</taxon>
        <taxon>Anthozoa</taxon>
        <taxon>Octocorallia</taxon>
        <taxon>Malacalcyonacea</taxon>
        <taxon>Plexauridae</taxon>
        <taxon>Paramuricea</taxon>
    </lineage>
</organism>
<evidence type="ECO:0000313" key="2">
    <source>
        <dbReference type="Proteomes" id="UP001152795"/>
    </source>
</evidence>
<sequence length="844" mass="96906">DEKHSENEFYYLTKDISLPDSIDIETTFYLASSFAEIFLSVLKTSFGLGPFLRPREIFLYTDLQSGKMPEAPDLKKRIMICPMHVVLARKTYPGAIYRRCGLKGVNYMCGIPASATFGTQDRENNDLSASFCFPPFLSTINYKVAKLKGSLQFKPAAPRQTIRPIAYSLLHEIKNKKYIYTVYHRSGSATLLNNYFAGAKQRNYHTYKQLNSPLLYESECMLMIHDSTMIFRFSLTDITLICFINFQKLKNRVASDVFRPWLNQRLFINLVVSPSREATSLGQKYNTHNDILREIDGNSGVILLLLDLSAAFDTVDHTILLQRMYSKFGIKGDALNWFRSYLSDRSQTVYVNGATSDSYDVFCGVPQGSVLGPILYLIYTSPIGDILRSHGMKFHLYADDTQIYVSFNYKDQNDLKQVKSCVEACLVDIMNWMSENKLKLNTDKTELLILSSKFRAEPIFPVLTVGSDIITPTPRARNIGVTFDKFLTMSIHINDICKSAFYHLRNIARVRRYLSMHTTEQLIHAFVTIKLDNANALLYGLPKDQIGKLQRVLNSAARLLTGSHKYNHITPILIQLHWLPVEQRIIYKIILLTFKALNGLAPQYIAEMISHYEPSRCLRSSKANLLNEPRFNVNSYGGRAFYASSPRLWNKLPVSIRACTDISEFKSKLKTHMFKIQINEFRSAHKLENINSCRIKLNILDTKISPLNSLMARFTSAWSFHFYDVCHTNNSMHICQRGKNRLANFFDNQSHLLFEICCSQFVPGIATQLISGFIFKKLIRARSSLMSKYHCISFVTNYNLCMIKIDNFHAKAINVLTSRIRKIIKPTTKKKKIVRYNLYVHNLS</sequence>
<reference evidence="1" key="1">
    <citation type="submission" date="2020-04" db="EMBL/GenBank/DDBJ databases">
        <authorList>
            <person name="Alioto T."/>
            <person name="Alioto T."/>
            <person name="Gomez Garrido J."/>
        </authorList>
    </citation>
    <scope>NUCLEOTIDE SEQUENCE</scope>
    <source>
        <strain evidence="1">A484AB</strain>
    </source>
</reference>
<protein>
    <submittedName>
        <fullName evidence="1">Uncharacterized protein</fullName>
    </submittedName>
</protein>
<gene>
    <name evidence="1" type="ORF">PACLA_8A026502</name>
</gene>
<dbReference type="SUPFAM" id="SSF56672">
    <property type="entry name" value="DNA/RNA polymerases"/>
    <property type="match status" value="1"/>
</dbReference>
<dbReference type="OrthoDB" id="419189at2759"/>
<feature type="non-terminal residue" evidence="1">
    <location>
        <position position="1"/>
    </location>
</feature>
<dbReference type="Pfam" id="PF00078">
    <property type="entry name" value="RVT_1"/>
    <property type="match status" value="1"/>
</dbReference>
<dbReference type="Proteomes" id="UP001152795">
    <property type="component" value="Unassembled WGS sequence"/>
</dbReference>
<comment type="caution">
    <text evidence="1">The sequence shown here is derived from an EMBL/GenBank/DDBJ whole genome shotgun (WGS) entry which is preliminary data.</text>
</comment>
<feature type="non-terminal residue" evidence="1">
    <location>
        <position position="844"/>
    </location>
</feature>
<dbReference type="PROSITE" id="PS50878">
    <property type="entry name" value="RT_POL"/>
    <property type="match status" value="1"/>
</dbReference>
<dbReference type="EMBL" id="CACRXK020010269">
    <property type="protein sequence ID" value="CAB4019033.1"/>
    <property type="molecule type" value="Genomic_DNA"/>
</dbReference>
<dbReference type="PANTHER" id="PTHR33332">
    <property type="entry name" value="REVERSE TRANSCRIPTASE DOMAIN-CONTAINING PROTEIN"/>
    <property type="match status" value="1"/>
</dbReference>
<proteinExistence type="predicted"/>
<evidence type="ECO:0000313" key="1">
    <source>
        <dbReference type="EMBL" id="CAB4019033.1"/>
    </source>
</evidence>
<accession>A0A6S7INC0</accession>
<name>A0A6S7INC0_PARCT</name>